<evidence type="ECO:0000256" key="4">
    <source>
        <dbReference type="ARBA" id="ARBA00023239"/>
    </source>
</evidence>
<evidence type="ECO:0000256" key="2">
    <source>
        <dbReference type="ARBA" id="ARBA00022723"/>
    </source>
</evidence>
<dbReference type="Gene3D" id="3.60.120.10">
    <property type="entry name" value="Anthranilate synthase"/>
    <property type="match status" value="1"/>
</dbReference>
<evidence type="ECO:0000256" key="3">
    <source>
        <dbReference type="ARBA" id="ARBA00022842"/>
    </source>
</evidence>
<feature type="domain" description="Chorismate-utilising enzyme C-terminal" evidence="5">
    <location>
        <begin position="208"/>
        <end position="462"/>
    </location>
</feature>
<dbReference type="GO" id="GO:0008909">
    <property type="term" value="F:isochorismate synthase activity"/>
    <property type="evidence" value="ECO:0007669"/>
    <property type="project" value="InterPro"/>
</dbReference>
<organism evidence="6">
    <name type="scientific">Peptoniphilus harei</name>
    <dbReference type="NCBI Taxonomy" id="54005"/>
    <lineage>
        <taxon>Bacteria</taxon>
        <taxon>Bacillati</taxon>
        <taxon>Bacillota</taxon>
        <taxon>Tissierellia</taxon>
        <taxon>Tissierellales</taxon>
        <taxon>Peptoniphilaceae</taxon>
        <taxon>Peptoniphilus</taxon>
    </lineage>
</organism>
<dbReference type="Proteomes" id="UP000070174">
    <property type="component" value="Unassembled WGS sequence"/>
</dbReference>
<dbReference type="GO" id="GO:0000162">
    <property type="term" value="P:L-tryptophan biosynthetic process"/>
    <property type="evidence" value="ECO:0007669"/>
    <property type="project" value="TreeGrafter"/>
</dbReference>
<reference evidence="6 7" key="1">
    <citation type="submission" date="2016-01" db="EMBL/GenBank/DDBJ databases">
        <authorList>
            <person name="Oliw E.H."/>
        </authorList>
    </citation>
    <scope>NUCLEOTIDE SEQUENCE [LARGE SCALE GENOMIC DNA]</scope>
    <source>
        <strain evidence="6 7">CMW7756A</strain>
    </source>
</reference>
<dbReference type="PRINTS" id="PR00095">
    <property type="entry name" value="ANTSNTHASEI"/>
</dbReference>
<gene>
    <name evidence="6" type="ORF">HMPREF3229_01074</name>
</gene>
<dbReference type="GO" id="GO:0016833">
    <property type="term" value="F:oxo-acid-lyase activity"/>
    <property type="evidence" value="ECO:0007669"/>
    <property type="project" value="InterPro"/>
</dbReference>
<name>A0A133PLL3_9FIRM</name>
<keyword evidence="4" id="KW-0456">Lyase</keyword>
<accession>A0A133PLL3</accession>
<evidence type="ECO:0000313" key="6">
    <source>
        <dbReference type="EMBL" id="KXA29450.1"/>
    </source>
</evidence>
<keyword evidence="2" id="KW-0479">Metal-binding</keyword>
<dbReference type="NCBIfam" id="TIGR03494">
    <property type="entry name" value="salicyl_syn"/>
    <property type="match status" value="1"/>
</dbReference>
<dbReference type="PATRIC" id="fig|54005.3.peg.1056"/>
<dbReference type="PANTHER" id="PTHR11236">
    <property type="entry name" value="AMINOBENZOATE/ANTHRANILATE SYNTHASE"/>
    <property type="match status" value="1"/>
</dbReference>
<dbReference type="InterPro" id="IPR015890">
    <property type="entry name" value="Chorismate_C"/>
</dbReference>
<dbReference type="SUPFAM" id="SSF56322">
    <property type="entry name" value="ADC synthase"/>
    <property type="match status" value="1"/>
</dbReference>
<proteinExistence type="predicted"/>
<dbReference type="InterPro" id="IPR019996">
    <property type="entry name" value="Salicylate_synthase"/>
</dbReference>
<dbReference type="EMBL" id="LRQE01000034">
    <property type="protein sequence ID" value="KXA29450.1"/>
    <property type="molecule type" value="Genomic_DNA"/>
</dbReference>
<dbReference type="InterPro" id="IPR019999">
    <property type="entry name" value="Anth_synth_I-like"/>
</dbReference>
<sequence length="475" mass="53928">MIFINKYVKIKLVKTNLIKEDNMPKINRETYGKATIDTSDNDNLNSFVLAIKIIEDIANEIQPYVVYENLNEISVAIGEYIGIEVYTDKILITENGDTVEHKVSDLSEDMKKVFENINFTDWRMYGIADFNYAKHTFLKNVSDKEVLLKMFIPRTDIRILDSSIEIKSVDNIDEIISAVEKCAINSTKEELKKNTSPVALEKLKSIDSEYYKEIVSKGIEEINNGKYDKVILSRKIKLEKKILLKDSFLLGRKYNTPARSYCLKIGDVEVIGFSPETVVEVDEEKKVYTFPLAGTRALTDDPIKNKELKCELLKDPKEIAEHAVSVKLAFEELEKVCIKDSISVVKFMEVLERGSVQHLASRLKGTLKEEFNEWHAFTALFPAVTASGIPKAECIDAIDRLEKDERGLYSGGVLTYDQNGTMDVALALRTAFQTDKETWIRVGAGIVKLSKAERELEETKEKAGSILDKLVYIED</sequence>
<evidence type="ECO:0000259" key="5">
    <source>
        <dbReference type="Pfam" id="PF00425"/>
    </source>
</evidence>
<dbReference type="PANTHER" id="PTHR11236:SF48">
    <property type="entry name" value="ISOCHORISMATE SYNTHASE MENF"/>
    <property type="match status" value="1"/>
</dbReference>
<dbReference type="GO" id="GO:0046872">
    <property type="term" value="F:metal ion binding"/>
    <property type="evidence" value="ECO:0007669"/>
    <property type="project" value="UniProtKB-KW"/>
</dbReference>
<evidence type="ECO:0000256" key="1">
    <source>
        <dbReference type="ARBA" id="ARBA00001946"/>
    </source>
</evidence>
<evidence type="ECO:0000313" key="7">
    <source>
        <dbReference type="Proteomes" id="UP000070174"/>
    </source>
</evidence>
<keyword evidence="3" id="KW-0460">Magnesium</keyword>
<comment type="caution">
    <text evidence="6">The sequence shown here is derived from an EMBL/GenBank/DDBJ whole genome shotgun (WGS) entry which is preliminary data.</text>
</comment>
<dbReference type="Pfam" id="PF00425">
    <property type="entry name" value="Chorismate_bind"/>
    <property type="match status" value="1"/>
</dbReference>
<dbReference type="InterPro" id="IPR005801">
    <property type="entry name" value="ADC_synthase"/>
</dbReference>
<protein>
    <submittedName>
        <fullName evidence="6">Salicylate synthase</fullName>
    </submittedName>
</protein>
<comment type="cofactor">
    <cofactor evidence="1">
        <name>Mg(2+)</name>
        <dbReference type="ChEBI" id="CHEBI:18420"/>
    </cofactor>
</comment>
<dbReference type="AlphaFoldDB" id="A0A133PLL3"/>